<dbReference type="SUPFAM" id="SSF51126">
    <property type="entry name" value="Pectin lyase-like"/>
    <property type="match status" value="1"/>
</dbReference>
<dbReference type="Gene3D" id="2.160.20.10">
    <property type="entry name" value="Single-stranded right-handed beta-helix, Pectin lyase-like"/>
    <property type="match status" value="1"/>
</dbReference>
<feature type="signal peptide" evidence="1">
    <location>
        <begin position="1"/>
        <end position="19"/>
    </location>
</feature>
<gene>
    <name evidence="2" type="ORF">WB794_06620</name>
</gene>
<evidence type="ECO:0000256" key="1">
    <source>
        <dbReference type="SAM" id="SignalP"/>
    </source>
</evidence>
<name>A0AAW9R422_9GAMM</name>
<protein>
    <recommendedName>
        <fullName evidence="4">Right-handed parallel beta-helix repeat-containing protein</fullName>
    </recommendedName>
</protein>
<accession>A0AAW9R422</accession>
<sequence length="520" mass="56048">MTLRRLFALALIIASPCGAARIPDCTHTGAGTLFEVGPGQAYASIGAVPWEALNAGDTVRIHWRATPYREKILLRRQGTAAQPITVCGARGPGGERPVLDGENATTRATMGYRVVATEPRGLIHVSWGTGDAWGFKPRHLRIQGLHLRHAFHEYAFSASDGSTQTYSANAAGIFVERGEHVVVSDVVLEGNGNGFFVASGDSEEMLSRDVRIEFSELYGNGTVSVTNDRHHNLYTEAVGMTIQFNRFGPLRAGSSGGNLKDRSTGTVVRYNLIDGGARSIDLVEAQESWPMVQALPEYRRSFVYGNLIVSDPEGPGNLVHYGGDSGCYVNGQADPALACYRKGTLHFFHNTVVVRADQSTRWRSILFDVSTNDERVDARNNLVFLRAWTPGAVPTNLSWMHQYGLLDLGTNWASPTLTPWRDNTTPQGAISGLGSVLTNAANAPGFVDEAGTDFRLAFSSDAVDAGMALHPEVIAQAHTVNAQYLAHAAGQPRPDDGAPDPGAFEYDGGLFADGFEVFSP</sequence>
<proteinExistence type="predicted"/>
<dbReference type="AlphaFoldDB" id="A0AAW9R422"/>
<evidence type="ECO:0000313" key="2">
    <source>
        <dbReference type="EMBL" id="MEJ1249344.1"/>
    </source>
</evidence>
<dbReference type="EMBL" id="JBBDHC010000007">
    <property type="protein sequence ID" value="MEJ1249344.1"/>
    <property type="molecule type" value="Genomic_DNA"/>
</dbReference>
<evidence type="ECO:0000313" key="3">
    <source>
        <dbReference type="Proteomes" id="UP001364472"/>
    </source>
</evidence>
<feature type="chain" id="PRO_5043734842" description="Right-handed parallel beta-helix repeat-containing protein" evidence="1">
    <location>
        <begin position="20"/>
        <end position="520"/>
    </location>
</feature>
<dbReference type="Proteomes" id="UP001364472">
    <property type="component" value="Unassembled WGS sequence"/>
</dbReference>
<keyword evidence="1" id="KW-0732">Signal</keyword>
<dbReference type="RefSeq" id="WP_337335060.1">
    <property type="nucleotide sequence ID" value="NZ_JBBDHC010000007.1"/>
</dbReference>
<dbReference type="InterPro" id="IPR011050">
    <property type="entry name" value="Pectin_lyase_fold/virulence"/>
</dbReference>
<organism evidence="2 3">
    <name type="scientific">Denitratimonas tolerans</name>
    <dbReference type="NCBI Taxonomy" id="1338420"/>
    <lineage>
        <taxon>Bacteria</taxon>
        <taxon>Pseudomonadati</taxon>
        <taxon>Pseudomonadota</taxon>
        <taxon>Gammaproteobacteria</taxon>
        <taxon>Lysobacterales</taxon>
        <taxon>Lysobacteraceae</taxon>
        <taxon>Denitratimonas</taxon>
    </lineage>
</organism>
<dbReference type="InterPro" id="IPR012334">
    <property type="entry name" value="Pectin_lyas_fold"/>
</dbReference>
<comment type="caution">
    <text evidence="2">The sequence shown here is derived from an EMBL/GenBank/DDBJ whole genome shotgun (WGS) entry which is preliminary data.</text>
</comment>
<reference evidence="2 3" key="1">
    <citation type="journal article" date="2016" name="Antonie Van Leeuwenhoek">
        <title>Denitratimonas tolerans gen. nov., sp. nov., a denitrifying bacterium isolated from a bioreactor for tannery wastewater treatment.</title>
        <authorList>
            <person name="Han S.I."/>
            <person name="Kim J.O."/>
            <person name="Lee Y.R."/>
            <person name="Ekpeghere K.I."/>
            <person name="Koh S.C."/>
            <person name="Whang K.S."/>
        </authorList>
    </citation>
    <scope>NUCLEOTIDE SEQUENCE [LARGE SCALE GENOMIC DNA]</scope>
    <source>
        <strain evidence="2 3">KACC 17565</strain>
    </source>
</reference>
<evidence type="ECO:0008006" key="4">
    <source>
        <dbReference type="Google" id="ProtNLM"/>
    </source>
</evidence>
<keyword evidence="3" id="KW-1185">Reference proteome</keyword>